<dbReference type="Proteomes" id="UP000198767">
    <property type="component" value="Unassembled WGS sequence"/>
</dbReference>
<protein>
    <submittedName>
        <fullName evidence="1">Uncharacterized protein</fullName>
    </submittedName>
</protein>
<dbReference type="RefSeq" id="WP_332835854.1">
    <property type="nucleotide sequence ID" value="NZ_FMWG01000002.1"/>
</dbReference>
<sequence length="168" mass="18360">MAVLQNALALHKGVHKRCMGGVRTVPGVFALIGMPSAGRCLTFVMSPFHIEAMKQIFFTCLLMCSTASMVRAEEPPSLIEQGLELFMQGLQDEMSPALETMQDLLEQVGPSLGAFLTEMGPALAEIASEIEDWSAYELPEILPNGDIIIRKKPTEDADEPRPEGEVEL</sequence>
<dbReference type="AlphaFoldDB" id="A0A1G5PY86"/>
<proteinExistence type="predicted"/>
<evidence type="ECO:0000313" key="2">
    <source>
        <dbReference type="Proteomes" id="UP000198767"/>
    </source>
</evidence>
<keyword evidence="2" id="KW-1185">Reference proteome</keyword>
<name>A0A1G5PY86_9RHOB</name>
<organism evidence="1 2">
    <name type="scientific">Epibacterium ulvae</name>
    <dbReference type="NCBI Taxonomy" id="1156985"/>
    <lineage>
        <taxon>Bacteria</taxon>
        <taxon>Pseudomonadati</taxon>
        <taxon>Pseudomonadota</taxon>
        <taxon>Alphaproteobacteria</taxon>
        <taxon>Rhodobacterales</taxon>
        <taxon>Roseobacteraceae</taxon>
        <taxon>Epibacterium</taxon>
    </lineage>
</organism>
<evidence type="ECO:0000313" key="1">
    <source>
        <dbReference type="EMBL" id="SCZ54372.1"/>
    </source>
</evidence>
<reference evidence="1 2" key="1">
    <citation type="submission" date="2016-10" db="EMBL/GenBank/DDBJ databases">
        <authorList>
            <person name="de Groot N.N."/>
        </authorList>
    </citation>
    <scope>NUCLEOTIDE SEQUENCE [LARGE SCALE GENOMIC DNA]</scope>
    <source>
        <strain evidence="1 2">U95</strain>
    </source>
</reference>
<accession>A0A1G5PY86</accession>
<gene>
    <name evidence="1" type="ORF">SAMN04488118_102284</name>
</gene>
<dbReference type="STRING" id="1156985.SAMN04488118_102284"/>
<dbReference type="EMBL" id="FMWG01000002">
    <property type="protein sequence ID" value="SCZ54372.1"/>
    <property type="molecule type" value="Genomic_DNA"/>
</dbReference>